<dbReference type="Gene3D" id="3.30.710.10">
    <property type="entry name" value="Potassium Channel Kv1.1, Chain A"/>
    <property type="match status" value="1"/>
</dbReference>
<organism evidence="1 2">
    <name type="scientific">Aspergillus vadensis (strain CBS 113365 / IMI 142717 / IBT 24658)</name>
    <dbReference type="NCBI Taxonomy" id="1448311"/>
    <lineage>
        <taxon>Eukaryota</taxon>
        <taxon>Fungi</taxon>
        <taxon>Dikarya</taxon>
        <taxon>Ascomycota</taxon>
        <taxon>Pezizomycotina</taxon>
        <taxon>Eurotiomycetes</taxon>
        <taxon>Eurotiomycetidae</taxon>
        <taxon>Eurotiales</taxon>
        <taxon>Aspergillaceae</taxon>
        <taxon>Aspergillus</taxon>
        <taxon>Aspergillus subgen. Circumdati</taxon>
    </lineage>
</organism>
<protein>
    <recommendedName>
        <fullName evidence="3">BTB domain-containing protein</fullName>
    </recommendedName>
</protein>
<dbReference type="AlphaFoldDB" id="A0A319B5V3"/>
<dbReference type="PANTHER" id="PTHR47843">
    <property type="entry name" value="BTB DOMAIN-CONTAINING PROTEIN-RELATED"/>
    <property type="match status" value="1"/>
</dbReference>
<dbReference type="CDD" id="cd18186">
    <property type="entry name" value="BTB_POZ_ZBTB_KLHL-like"/>
    <property type="match status" value="1"/>
</dbReference>
<evidence type="ECO:0000313" key="2">
    <source>
        <dbReference type="Proteomes" id="UP000248405"/>
    </source>
</evidence>
<accession>A0A319B5V3</accession>
<dbReference type="InterPro" id="IPR011333">
    <property type="entry name" value="SKP1/BTB/POZ_sf"/>
</dbReference>
<sequence>MDKHVLPTHSSCLPLSYRYLESYTIMPFKMRESTSLSMTNNQQLDLPWGQETILDLVSGLHLSPDYSDLEIVCRDKIFPAHKLLETKESIRLDEKSPVLIEKVLEFLYTGNYTLGCRTTKAVNQPTDDDEEPRMNTDHTREPLIHFPSRKRAIDGHAAEMEELANETAVAAVENTADGFVDGLPMNERLAPNNESLEKGSTEKGDIVEPAVGILADCHPCYFHVRMYGEADYFKINDLKIKAKGKFLASLMKRSEKELFSEIVAELYSTRANYGRLRKLALKVIVDNLPSLRKGFAPSWNAPNYGGTLAWRMQLGYSSGRLHISKVHFY</sequence>
<evidence type="ECO:0000313" key="1">
    <source>
        <dbReference type="EMBL" id="PYH67184.1"/>
    </source>
</evidence>
<dbReference type="Proteomes" id="UP000248405">
    <property type="component" value="Unassembled WGS sequence"/>
</dbReference>
<dbReference type="RefSeq" id="XP_025560978.1">
    <property type="nucleotide sequence ID" value="XM_025710186.1"/>
</dbReference>
<dbReference type="OrthoDB" id="6359816at2759"/>
<gene>
    <name evidence="1" type="ORF">BO88DRAFT_445158</name>
</gene>
<proteinExistence type="predicted"/>
<evidence type="ECO:0008006" key="3">
    <source>
        <dbReference type="Google" id="ProtNLM"/>
    </source>
</evidence>
<dbReference type="PANTHER" id="PTHR47843:SF5">
    <property type="entry name" value="BTB_POZ DOMAIN PROTEIN"/>
    <property type="match status" value="1"/>
</dbReference>
<name>A0A319B5V3_ASPVC</name>
<dbReference type="EMBL" id="KZ821631">
    <property type="protein sequence ID" value="PYH67184.1"/>
    <property type="molecule type" value="Genomic_DNA"/>
</dbReference>
<reference evidence="1" key="1">
    <citation type="submission" date="2016-12" db="EMBL/GenBank/DDBJ databases">
        <title>The genomes of Aspergillus section Nigri reveals drivers in fungal speciation.</title>
        <authorList>
            <consortium name="DOE Joint Genome Institute"/>
            <person name="Vesth T.C."/>
            <person name="Nybo J."/>
            <person name="Theobald S."/>
            <person name="Brandl J."/>
            <person name="Frisvad J.C."/>
            <person name="Nielsen K.F."/>
            <person name="Lyhne E.K."/>
            <person name="Kogle M.E."/>
            <person name="Kuo A."/>
            <person name="Riley R."/>
            <person name="Clum A."/>
            <person name="Nolan M."/>
            <person name="Lipzen A."/>
            <person name="Salamov A."/>
            <person name="Henrissat B."/>
            <person name="Wiebenga A."/>
            <person name="De Vries R.P."/>
            <person name="Grigoriev I.V."/>
            <person name="Mortensen U.H."/>
            <person name="Andersen M.R."/>
            <person name="Baker S.E."/>
        </authorList>
    </citation>
    <scope>NUCLEOTIDE SEQUENCE [LARGE SCALE GENOMIC DNA]</scope>
    <source>
        <strain evidence="1">CBS 113365</strain>
    </source>
</reference>
<dbReference type="SUPFAM" id="SSF54695">
    <property type="entry name" value="POZ domain"/>
    <property type="match status" value="1"/>
</dbReference>
<keyword evidence="2" id="KW-1185">Reference proteome</keyword>
<dbReference type="GeneID" id="37214778"/>